<dbReference type="InParanoid" id="A0A6P7G0T4"/>
<reference evidence="20" key="1">
    <citation type="submission" date="2025-04" db="UniProtKB">
        <authorList>
            <consortium name="RefSeq"/>
        </authorList>
    </citation>
    <scope>IDENTIFICATION</scope>
    <source>
        <tissue evidence="20">Whole insect</tissue>
    </source>
</reference>
<gene>
    <name evidence="20" type="primary">LOC114336306</name>
</gene>
<dbReference type="EnsemblMetazoa" id="XM_028286650.2">
    <property type="protein sequence ID" value="XP_028142451.1"/>
    <property type="gene ID" value="LOC114336306"/>
</dbReference>
<evidence type="ECO:0000256" key="8">
    <source>
        <dbReference type="ARBA" id="ARBA00023211"/>
    </source>
</evidence>
<organism evidence="20">
    <name type="scientific">Diabrotica virgifera virgifera</name>
    <name type="common">western corn rootworm</name>
    <dbReference type="NCBI Taxonomy" id="50390"/>
    <lineage>
        <taxon>Eukaryota</taxon>
        <taxon>Metazoa</taxon>
        <taxon>Ecdysozoa</taxon>
        <taxon>Arthropoda</taxon>
        <taxon>Hexapoda</taxon>
        <taxon>Insecta</taxon>
        <taxon>Pterygota</taxon>
        <taxon>Neoptera</taxon>
        <taxon>Endopterygota</taxon>
        <taxon>Coleoptera</taxon>
        <taxon>Polyphaga</taxon>
        <taxon>Cucujiformia</taxon>
        <taxon>Chrysomeloidea</taxon>
        <taxon>Chrysomelidae</taxon>
        <taxon>Galerucinae</taxon>
        <taxon>Diabroticina</taxon>
        <taxon>Diabroticites</taxon>
        <taxon>Diabrotica</taxon>
    </lineage>
</organism>
<evidence type="ECO:0000256" key="9">
    <source>
        <dbReference type="ARBA" id="ARBA00043990"/>
    </source>
</evidence>
<dbReference type="InterPro" id="IPR000994">
    <property type="entry name" value="Pept_M24"/>
</dbReference>
<dbReference type="RefSeq" id="XP_028142451.1">
    <property type="nucleotide sequence ID" value="XM_028286650.1"/>
</dbReference>
<accession>A0A6P7G0T4</accession>
<evidence type="ECO:0000259" key="17">
    <source>
        <dbReference type="SMART" id="SM01011"/>
    </source>
</evidence>
<evidence type="ECO:0000256" key="12">
    <source>
        <dbReference type="ARBA" id="ARBA00044252"/>
    </source>
</evidence>
<sequence>MSIIFGGARLLRLSLYRHNYQIIKIYRKLSMGAHTFEIPPILYETNRKRLVERLKKDIANSVVVLQGGSEVSIYDSDTTYLFRQEAYFNWCFGVAEPDCYGIIDVVTGDSHLFFPRLPVEYAVWMGPLTPLDEFKKKYKSHHVHYVDELKQVLENLNRETLLTLSGVNSDSGLTAKTATFEGIEKFKVNNKALFPIIADLRVIKTSYELDVLKYVTEVSSAAHRHVMRFAKAGTFEYQCESEFLNHCYKHGGCRHVAYTCICGSGINGAVLHYGHAGAPNNFQLEDGKLCLFDMGGEYYGYAADITVTFPVNGKFSPQQKIVYEAVLKSNEAVLKAGKPGVSWTDMHLLANRVLLEELKKGGLLQGSVDDMIAADIAPIFQPHGLGHFVGLNVHDVGGYLEGNPERPTKPGLKSLRTARILEKNMVLTIEPGCYFINILLDNALADPIKSKFLVADVINTYRNFGGVRIEDDVVVTEDGIKNLTKVPRTVQEIEDWIAGTDDDKKYS</sequence>
<evidence type="ECO:0000256" key="1">
    <source>
        <dbReference type="ARBA" id="ARBA00001936"/>
    </source>
</evidence>
<dbReference type="GeneID" id="114336306"/>
<dbReference type="FunFam" id="3.90.230.10:FF:000002">
    <property type="entry name" value="Xaa-Pro aminopeptidase 3"/>
    <property type="match status" value="1"/>
</dbReference>
<evidence type="ECO:0000256" key="15">
    <source>
        <dbReference type="ARBA" id="ARBA00048994"/>
    </source>
</evidence>
<keyword evidence="6" id="KW-0224">Dipeptidase</keyword>
<dbReference type="KEGG" id="dvv:114336306"/>
<evidence type="ECO:0000256" key="13">
    <source>
        <dbReference type="ARBA" id="ARBA00044284"/>
    </source>
</evidence>
<dbReference type="EC" id="3.4.13.9" evidence="10"/>
<dbReference type="PANTHER" id="PTHR48480:SF2">
    <property type="entry name" value="PEPTIDASE D"/>
    <property type="match status" value="1"/>
</dbReference>
<feature type="domain" description="Aminopeptidase P N-terminal" evidence="17">
    <location>
        <begin position="38"/>
        <end position="172"/>
    </location>
</feature>
<keyword evidence="4 16" id="KW-0479">Metal-binding</keyword>
<dbReference type="OrthoDB" id="10261878at2759"/>
<evidence type="ECO:0000256" key="2">
    <source>
        <dbReference type="ARBA" id="ARBA00011738"/>
    </source>
</evidence>
<dbReference type="PANTHER" id="PTHR48480">
    <property type="match status" value="1"/>
</dbReference>
<name>A0A6P7G0T4_DIAVI</name>
<dbReference type="Pfam" id="PF00557">
    <property type="entry name" value="Peptidase_M24"/>
    <property type="match status" value="1"/>
</dbReference>
<dbReference type="Gene3D" id="3.90.230.10">
    <property type="entry name" value="Creatinase/methionine aminopeptidase superfamily"/>
    <property type="match status" value="1"/>
</dbReference>
<evidence type="ECO:0000313" key="19">
    <source>
        <dbReference type="Proteomes" id="UP001652700"/>
    </source>
</evidence>
<comment type="similarity">
    <text evidence="9">Belongs to the peptidase M24B family. Eukaryotic-type prolidase subfamily.</text>
</comment>
<evidence type="ECO:0000313" key="18">
    <source>
        <dbReference type="EnsemblMetazoa" id="XP_028142451.1"/>
    </source>
</evidence>
<dbReference type="InterPro" id="IPR052433">
    <property type="entry name" value="X-Pro_dipept-like"/>
</dbReference>
<dbReference type="SUPFAM" id="SSF55920">
    <property type="entry name" value="Creatinase/aminopeptidase"/>
    <property type="match status" value="1"/>
</dbReference>
<evidence type="ECO:0000256" key="3">
    <source>
        <dbReference type="ARBA" id="ARBA00022670"/>
    </source>
</evidence>
<dbReference type="Pfam" id="PF05195">
    <property type="entry name" value="AMP_N"/>
    <property type="match status" value="1"/>
</dbReference>
<evidence type="ECO:0000313" key="20">
    <source>
        <dbReference type="RefSeq" id="XP_028142451.1"/>
    </source>
</evidence>
<dbReference type="Proteomes" id="UP001652700">
    <property type="component" value="Unplaced"/>
</dbReference>
<evidence type="ECO:0000256" key="7">
    <source>
        <dbReference type="ARBA" id="ARBA00023049"/>
    </source>
</evidence>
<dbReference type="GO" id="GO:0102009">
    <property type="term" value="F:proline dipeptidase activity"/>
    <property type="evidence" value="ECO:0007669"/>
    <property type="project" value="UniProtKB-EC"/>
</dbReference>
<dbReference type="SUPFAM" id="SSF53092">
    <property type="entry name" value="Creatinase/prolidase N-terminal domain"/>
    <property type="match status" value="1"/>
</dbReference>
<proteinExistence type="inferred from homology"/>
<keyword evidence="3" id="KW-0645">Protease</keyword>
<evidence type="ECO:0000256" key="5">
    <source>
        <dbReference type="ARBA" id="ARBA00022801"/>
    </source>
</evidence>
<dbReference type="InterPro" id="IPR036005">
    <property type="entry name" value="Creatinase/aminopeptidase-like"/>
</dbReference>
<dbReference type="SMART" id="SM01011">
    <property type="entry name" value="AMP_N"/>
    <property type="match status" value="1"/>
</dbReference>
<dbReference type="InterPro" id="IPR001131">
    <property type="entry name" value="Peptidase_M24B_aminopep-P_CS"/>
</dbReference>
<keyword evidence="8" id="KW-0464">Manganese</keyword>
<evidence type="ECO:0000256" key="10">
    <source>
        <dbReference type="ARBA" id="ARBA00044051"/>
    </source>
</evidence>
<keyword evidence="19" id="KW-1185">Reference proteome</keyword>
<keyword evidence="7" id="KW-0482">Metalloprotease</keyword>
<dbReference type="PROSITE" id="PS00491">
    <property type="entry name" value="PROLINE_PEPTIDASE"/>
    <property type="match status" value="1"/>
</dbReference>
<evidence type="ECO:0000256" key="14">
    <source>
        <dbReference type="ARBA" id="ARBA00044351"/>
    </source>
</evidence>
<comment type="cofactor">
    <cofactor evidence="1">
        <name>Mn(2+)</name>
        <dbReference type="ChEBI" id="CHEBI:29035"/>
    </cofactor>
</comment>
<comment type="subunit">
    <text evidence="2">Homodimer.</text>
</comment>
<dbReference type="GO" id="GO:0030145">
    <property type="term" value="F:manganese ion binding"/>
    <property type="evidence" value="ECO:0007669"/>
    <property type="project" value="InterPro"/>
</dbReference>
<dbReference type="AlphaFoldDB" id="A0A6P7G0T4"/>
<comment type="catalytic activity">
    <reaction evidence="15">
        <text>Xaa-L-Pro dipeptide + H2O = an L-alpha-amino acid + L-proline</text>
        <dbReference type="Rhea" id="RHEA:76407"/>
        <dbReference type="ChEBI" id="CHEBI:15377"/>
        <dbReference type="ChEBI" id="CHEBI:59869"/>
        <dbReference type="ChEBI" id="CHEBI:60039"/>
        <dbReference type="ChEBI" id="CHEBI:195196"/>
        <dbReference type="EC" id="3.4.13.9"/>
    </reaction>
</comment>
<dbReference type="Gene3D" id="3.40.350.10">
    <property type="entry name" value="Creatinase/prolidase N-terminal domain"/>
    <property type="match status" value="1"/>
</dbReference>
<keyword evidence="5" id="KW-0378">Hydrolase</keyword>
<evidence type="ECO:0000256" key="11">
    <source>
        <dbReference type="ARBA" id="ARBA00044141"/>
    </source>
</evidence>
<reference evidence="18" key="2">
    <citation type="submission" date="2025-05" db="UniProtKB">
        <authorList>
            <consortium name="EnsemblMetazoa"/>
        </authorList>
    </citation>
    <scope>IDENTIFICATION</scope>
</reference>
<evidence type="ECO:0000256" key="4">
    <source>
        <dbReference type="ARBA" id="ARBA00022723"/>
    </source>
</evidence>
<dbReference type="CDD" id="cd01087">
    <property type="entry name" value="Prolidase"/>
    <property type="match status" value="1"/>
</dbReference>
<protein>
    <recommendedName>
        <fullName evidence="11">Xaa-Pro dipeptidase</fullName>
        <ecNumber evidence="10">3.4.13.9</ecNumber>
    </recommendedName>
    <alternativeName>
        <fullName evidence="14">Imidodipeptidase</fullName>
    </alternativeName>
    <alternativeName>
        <fullName evidence="12">Peptidase D</fullName>
    </alternativeName>
    <alternativeName>
        <fullName evidence="13">Proline dipeptidase</fullName>
    </alternativeName>
</protein>
<dbReference type="InterPro" id="IPR029149">
    <property type="entry name" value="Creatin/AminoP/Spt16_N"/>
</dbReference>
<evidence type="ECO:0000256" key="6">
    <source>
        <dbReference type="ARBA" id="ARBA00022997"/>
    </source>
</evidence>
<dbReference type="GO" id="GO:0070006">
    <property type="term" value="F:metalloaminopeptidase activity"/>
    <property type="evidence" value="ECO:0007669"/>
    <property type="project" value="InterPro"/>
</dbReference>
<dbReference type="InterPro" id="IPR007865">
    <property type="entry name" value="Aminopep_P_N"/>
</dbReference>
<dbReference type="FunCoup" id="A0A6P7G0T4">
    <property type="interactions" value="1071"/>
</dbReference>
<dbReference type="GO" id="GO:0006508">
    <property type="term" value="P:proteolysis"/>
    <property type="evidence" value="ECO:0007669"/>
    <property type="project" value="UniProtKB-KW"/>
</dbReference>
<evidence type="ECO:0000256" key="16">
    <source>
        <dbReference type="RuleBase" id="RU000590"/>
    </source>
</evidence>